<dbReference type="Pfam" id="PF14520">
    <property type="entry name" value="HHH_5"/>
    <property type="match status" value="1"/>
</dbReference>
<dbReference type="GO" id="GO:0006310">
    <property type="term" value="P:DNA recombination"/>
    <property type="evidence" value="ECO:0007669"/>
    <property type="project" value="UniProtKB-UniRule"/>
</dbReference>
<keyword evidence="5 6" id="KW-0234">DNA repair</keyword>
<dbReference type="InterPro" id="IPR036267">
    <property type="entry name" value="RuvA_C_sf"/>
</dbReference>
<comment type="subunit">
    <text evidence="6">Homotetramer. Forms an RuvA(8)-RuvB(12)-Holliday junction (HJ) complex. HJ DNA is sandwiched between 2 RuvA tetramers; dsDNA enters through RuvA and exits via RuvB. An RuvB hexamer assembles on each DNA strand where it exits the tetramer. Each RuvB hexamer is contacted by two RuvA subunits (via domain III) on 2 adjacent RuvB subunits; this complex drives branch migration. In the full resolvosome a probable DNA-RuvA(4)-RuvB(12)-RuvC(2) complex forms which resolves the HJ.</text>
</comment>
<dbReference type="Gene3D" id="1.10.150.20">
    <property type="entry name" value="5' to 3' exonuclease, C-terminal subdomain"/>
    <property type="match status" value="1"/>
</dbReference>
<dbReference type="SMART" id="SM00278">
    <property type="entry name" value="HhH1"/>
    <property type="match status" value="2"/>
</dbReference>
<dbReference type="InterPro" id="IPR011114">
    <property type="entry name" value="RuvA_C"/>
</dbReference>
<keyword evidence="1 6" id="KW-0963">Cytoplasm</keyword>
<dbReference type="InterPro" id="IPR013849">
    <property type="entry name" value="DNA_helicase_Holl-junc_RuvA_I"/>
</dbReference>
<feature type="region of interest" description="Domain III" evidence="6">
    <location>
        <begin position="154"/>
        <end position="202"/>
    </location>
</feature>
<dbReference type="Proteomes" id="UP000253940">
    <property type="component" value="Chromosome"/>
</dbReference>
<dbReference type="InterPro" id="IPR010994">
    <property type="entry name" value="RuvA_2-like"/>
</dbReference>
<keyword evidence="3 6" id="KW-0238">DNA-binding</keyword>
<dbReference type="SUPFAM" id="SSF46929">
    <property type="entry name" value="DNA helicase RuvA subunit, C-terminal domain"/>
    <property type="match status" value="1"/>
</dbReference>
<comment type="caution">
    <text evidence="6">Lacks conserved residue(s) required for the propagation of feature annotation.</text>
</comment>
<evidence type="ECO:0000313" key="9">
    <source>
        <dbReference type="Proteomes" id="UP000253940"/>
    </source>
</evidence>
<proteinExistence type="inferred from homology"/>
<dbReference type="GO" id="GO:0048476">
    <property type="term" value="C:Holliday junction resolvase complex"/>
    <property type="evidence" value="ECO:0007669"/>
    <property type="project" value="UniProtKB-UniRule"/>
</dbReference>
<dbReference type="GO" id="GO:0005737">
    <property type="term" value="C:cytoplasm"/>
    <property type="evidence" value="ECO:0007669"/>
    <property type="project" value="UniProtKB-SubCell"/>
</dbReference>
<dbReference type="Gene3D" id="2.40.50.140">
    <property type="entry name" value="Nucleic acid-binding proteins"/>
    <property type="match status" value="1"/>
</dbReference>
<dbReference type="InterPro" id="IPR000085">
    <property type="entry name" value="RuvA"/>
</dbReference>
<dbReference type="OrthoDB" id="5293449at2"/>
<dbReference type="CDD" id="cd14332">
    <property type="entry name" value="UBA_RuvA_C"/>
    <property type="match status" value="1"/>
</dbReference>
<dbReference type="KEGG" id="mbah:HYN46_06435"/>
<dbReference type="RefSeq" id="WP_114898606.1">
    <property type="nucleotide sequence ID" value="NZ_CP031222.1"/>
</dbReference>
<dbReference type="GO" id="GO:0009379">
    <property type="term" value="C:Holliday junction helicase complex"/>
    <property type="evidence" value="ECO:0007669"/>
    <property type="project" value="InterPro"/>
</dbReference>
<dbReference type="Pfam" id="PF07499">
    <property type="entry name" value="RuvA_C"/>
    <property type="match status" value="1"/>
</dbReference>
<dbReference type="Gene3D" id="1.10.8.10">
    <property type="entry name" value="DNA helicase RuvA subunit, C-terminal domain"/>
    <property type="match status" value="1"/>
</dbReference>
<feature type="domain" description="Helix-hairpin-helix DNA-binding motif class 1" evidence="7">
    <location>
        <begin position="72"/>
        <end position="91"/>
    </location>
</feature>
<comment type="function">
    <text evidence="6">The RuvA-RuvB-RuvC complex processes Holliday junction (HJ) DNA during genetic recombination and DNA repair, while the RuvA-RuvB complex plays an important role in the rescue of blocked DNA replication forks via replication fork reversal (RFR). RuvA specifically binds to HJ cruciform DNA, conferring on it an open structure. The RuvB hexamer acts as an ATP-dependent pump, pulling dsDNA into and through the RuvAB complex. HJ branch migration allows RuvC to scan DNA until it finds its consensus sequence, where it cleaves and resolves the cruciform DNA.</text>
</comment>
<feature type="domain" description="Helix-hairpin-helix DNA-binding motif class 1" evidence="7">
    <location>
        <begin position="107"/>
        <end position="126"/>
    </location>
</feature>
<dbReference type="HAMAP" id="MF_00031">
    <property type="entry name" value="DNA_HJ_migration_RuvA"/>
    <property type="match status" value="1"/>
</dbReference>
<organism evidence="8 9">
    <name type="scientific">Aquirhabdus parva</name>
    <dbReference type="NCBI Taxonomy" id="2283318"/>
    <lineage>
        <taxon>Bacteria</taxon>
        <taxon>Pseudomonadati</taxon>
        <taxon>Pseudomonadota</taxon>
        <taxon>Gammaproteobacteria</taxon>
        <taxon>Moraxellales</taxon>
        <taxon>Moraxellaceae</taxon>
        <taxon>Aquirhabdus</taxon>
    </lineage>
</organism>
<dbReference type="GO" id="GO:0000400">
    <property type="term" value="F:four-way junction DNA binding"/>
    <property type="evidence" value="ECO:0007669"/>
    <property type="project" value="UniProtKB-UniRule"/>
</dbReference>
<accession>A0A345P5D7</accession>
<dbReference type="SUPFAM" id="SSF47781">
    <property type="entry name" value="RuvA domain 2-like"/>
    <property type="match status" value="1"/>
</dbReference>
<evidence type="ECO:0000313" key="8">
    <source>
        <dbReference type="EMBL" id="AXI02496.1"/>
    </source>
</evidence>
<protein>
    <recommendedName>
        <fullName evidence="6">Holliday junction branch migration complex subunit RuvA</fullName>
    </recommendedName>
</protein>
<evidence type="ECO:0000256" key="4">
    <source>
        <dbReference type="ARBA" id="ARBA00023172"/>
    </source>
</evidence>
<dbReference type="SUPFAM" id="SSF50249">
    <property type="entry name" value="Nucleic acid-binding proteins"/>
    <property type="match status" value="1"/>
</dbReference>
<dbReference type="Pfam" id="PF01330">
    <property type="entry name" value="RuvA_N"/>
    <property type="match status" value="1"/>
</dbReference>
<comment type="subcellular location">
    <subcellularLocation>
        <location evidence="6">Cytoplasm</location>
    </subcellularLocation>
</comment>
<evidence type="ECO:0000256" key="5">
    <source>
        <dbReference type="ARBA" id="ARBA00023204"/>
    </source>
</evidence>
<dbReference type="EMBL" id="CP031222">
    <property type="protein sequence ID" value="AXI02496.1"/>
    <property type="molecule type" value="Genomic_DNA"/>
</dbReference>
<evidence type="ECO:0000256" key="6">
    <source>
        <dbReference type="HAMAP-Rule" id="MF_00031"/>
    </source>
</evidence>
<comment type="domain">
    <text evidence="6">Has three domains with a flexible linker between the domains II and III and assumes an 'L' shape. Domain III is highly mobile and contacts RuvB.</text>
</comment>
<reference evidence="8 9" key="1">
    <citation type="submission" date="2018-07" db="EMBL/GenBank/DDBJ databases">
        <title>Genome sequencing of Moraxellaceae gen. HYN0046.</title>
        <authorList>
            <person name="Kim M."/>
            <person name="Yi H."/>
        </authorList>
    </citation>
    <scope>NUCLEOTIDE SEQUENCE [LARGE SCALE GENOMIC DNA]</scope>
    <source>
        <strain evidence="8 9">HYN0046</strain>
    </source>
</reference>
<evidence type="ECO:0000256" key="1">
    <source>
        <dbReference type="ARBA" id="ARBA00022490"/>
    </source>
</evidence>
<keyword evidence="2 6" id="KW-0227">DNA damage</keyword>
<comment type="similarity">
    <text evidence="6">Belongs to the RuvA family.</text>
</comment>
<dbReference type="GO" id="GO:0009378">
    <property type="term" value="F:four-way junction helicase activity"/>
    <property type="evidence" value="ECO:0007669"/>
    <property type="project" value="InterPro"/>
</dbReference>
<dbReference type="GO" id="GO:0006281">
    <property type="term" value="P:DNA repair"/>
    <property type="evidence" value="ECO:0007669"/>
    <property type="project" value="UniProtKB-UniRule"/>
</dbReference>
<dbReference type="InterPro" id="IPR012340">
    <property type="entry name" value="NA-bd_OB-fold"/>
</dbReference>
<keyword evidence="4 6" id="KW-0233">DNA recombination</keyword>
<sequence>MIGSLTGKIQLLTAPHILIEVGGIGYEVETPLSTFCQLKNEQVVTLWTHLTVREDTHLLYGFINTNDKALFRILLKVNGVGPKLALGILSGMSAAMLIQSIEMQDISTLTRIPGVGKKTAERLVIELRDRLQGLSTSTGQANITGSAQITLSAASPLAEAEAALVSLGYKPLEAQRAIAAVKNDHQETADLIRAALKGMLKT</sequence>
<keyword evidence="9" id="KW-1185">Reference proteome</keyword>
<evidence type="ECO:0000256" key="2">
    <source>
        <dbReference type="ARBA" id="ARBA00022763"/>
    </source>
</evidence>
<evidence type="ECO:0000256" key="3">
    <source>
        <dbReference type="ARBA" id="ARBA00023125"/>
    </source>
</evidence>
<name>A0A345P5D7_9GAMM</name>
<dbReference type="NCBIfam" id="TIGR00084">
    <property type="entry name" value="ruvA"/>
    <property type="match status" value="1"/>
</dbReference>
<dbReference type="GO" id="GO:0005524">
    <property type="term" value="F:ATP binding"/>
    <property type="evidence" value="ECO:0007669"/>
    <property type="project" value="InterPro"/>
</dbReference>
<evidence type="ECO:0000259" key="7">
    <source>
        <dbReference type="SMART" id="SM00278"/>
    </source>
</evidence>
<dbReference type="InterPro" id="IPR003583">
    <property type="entry name" value="Hlx-hairpin-Hlx_DNA-bd_motif"/>
</dbReference>
<dbReference type="AlphaFoldDB" id="A0A345P5D7"/>
<gene>
    <name evidence="6" type="primary">ruvA</name>
    <name evidence="8" type="ORF">HYN46_06435</name>
</gene>